<dbReference type="GO" id="GO:0000917">
    <property type="term" value="P:division septum assembly"/>
    <property type="evidence" value="ECO:0007669"/>
    <property type="project" value="UniProtKB-KW"/>
</dbReference>
<keyword evidence="4 7" id="KW-0132">Cell division</keyword>
<dbReference type="InterPro" id="IPR000158">
    <property type="entry name" value="Cell_div_FtsZ"/>
</dbReference>
<accession>A0A2Z4ADP6</accession>
<dbReference type="PROSITE" id="PS00227">
    <property type="entry name" value="TUBULIN"/>
    <property type="match status" value="1"/>
</dbReference>
<organism evidence="7 8">
    <name type="scientific">Candidatus Moanibacter tarae</name>
    <dbReference type="NCBI Taxonomy" id="2200854"/>
    <lineage>
        <taxon>Bacteria</taxon>
        <taxon>Pseudomonadati</taxon>
        <taxon>Verrucomicrobiota</taxon>
        <taxon>Opitutia</taxon>
        <taxon>Puniceicoccales</taxon>
        <taxon>Puniceicoccales incertae sedis</taxon>
        <taxon>Candidatus Moanibacter</taxon>
    </lineage>
</organism>
<dbReference type="GO" id="GO:0032153">
    <property type="term" value="C:cell division site"/>
    <property type="evidence" value="ECO:0007669"/>
    <property type="project" value="UniProtKB-UniRule"/>
</dbReference>
<comment type="subunit">
    <text evidence="4">Homodimer. Polymerizes to form a dynamic ring structure in a strictly GTP-dependent manner. Interacts directly with several other division proteins.</text>
</comment>
<dbReference type="InterPro" id="IPR003008">
    <property type="entry name" value="Tubulin_FtsZ_GTPase"/>
</dbReference>
<dbReference type="GO" id="GO:0005874">
    <property type="term" value="C:microtubule"/>
    <property type="evidence" value="ECO:0007669"/>
    <property type="project" value="InterPro"/>
</dbReference>
<evidence type="ECO:0000256" key="4">
    <source>
        <dbReference type="HAMAP-Rule" id="MF_00909"/>
    </source>
</evidence>
<dbReference type="GO" id="GO:0003924">
    <property type="term" value="F:GTPase activity"/>
    <property type="evidence" value="ECO:0007669"/>
    <property type="project" value="UniProtKB-UniRule"/>
</dbReference>
<evidence type="ECO:0000313" key="8">
    <source>
        <dbReference type="Proteomes" id="UP000247465"/>
    </source>
</evidence>
<dbReference type="SUPFAM" id="SSF55307">
    <property type="entry name" value="Tubulin C-terminal domain-like"/>
    <property type="match status" value="1"/>
</dbReference>
<dbReference type="Pfam" id="PF00091">
    <property type="entry name" value="Tubulin"/>
    <property type="match status" value="1"/>
</dbReference>
<dbReference type="SMART" id="SM00865">
    <property type="entry name" value="Tubulin_C"/>
    <property type="match status" value="1"/>
</dbReference>
<dbReference type="EMBL" id="CP029803">
    <property type="protein sequence ID" value="AWT60191.1"/>
    <property type="molecule type" value="Genomic_DNA"/>
</dbReference>
<sequence>MMDRKIEEGNSKDFNEVSEDKAASDLIKVKVIGVGGAGNNTVDRLKLDNLGGVNLAAVNTDGQVLASSPISEKLMIGKPITRGLGAGGEIKIGREAAEADRDSIKKVVIGADLIFLIAGLGGGTGSGSTPIVAETAVEAGAVVIAFVTLPFTLEGSRRHRQAEDSLVSLRKICHAVIPLPNDILLQQADEDATVLEAFSLADEWITKGIQSICSMLFETGLINIDFSSLKKVFESRGGKTLFGMGKGSGDDFVGGAVNDLMLCPLLHTPEFSKRADNLIVNLSGGTDLTMAKVNEILTIVADKFGSKESTLIGATIDENLSASLSICVLGTTDIEGRGRYRPSKSLASVKNRRSEAKNPELETEARLKPVHRSKLIRKNNSVKREQEEFDFCRDEEQRGYFETTDPNIYDDEDLDVPTYLRRGIRIVL</sequence>
<dbReference type="InterPro" id="IPR017975">
    <property type="entry name" value="Tubulin_CS"/>
</dbReference>
<dbReference type="GO" id="GO:0005737">
    <property type="term" value="C:cytoplasm"/>
    <property type="evidence" value="ECO:0007669"/>
    <property type="project" value="UniProtKB-SubCell"/>
</dbReference>
<dbReference type="InterPro" id="IPR024757">
    <property type="entry name" value="FtsZ_C"/>
</dbReference>
<keyword evidence="4" id="KW-0963">Cytoplasm</keyword>
<dbReference type="Gene3D" id="3.40.50.1440">
    <property type="entry name" value="Tubulin/FtsZ, GTPase domain"/>
    <property type="match status" value="1"/>
</dbReference>
<evidence type="ECO:0000259" key="6">
    <source>
        <dbReference type="SMART" id="SM00865"/>
    </source>
</evidence>
<dbReference type="GO" id="GO:0043093">
    <property type="term" value="P:FtsZ-dependent cytokinesis"/>
    <property type="evidence" value="ECO:0007669"/>
    <property type="project" value="UniProtKB-UniRule"/>
</dbReference>
<dbReference type="GO" id="GO:0007017">
    <property type="term" value="P:microtubule-based process"/>
    <property type="evidence" value="ECO:0007669"/>
    <property type="project" value="InterPro"/>
</dbReference>
<dbReference type="Pfam" id="PF12327">
    <property type="entry name" value="FtsZ_C"/>
    <property type="match status" value="1"/>
</dbReference>
<dbReference type="HAMAP" id="MF_00909">
    <property type="entry name" value="FtsZ"/>
    <property type="match status" value="1"/>
</dbReference>
<evidence type="ECO:0000256" key="2">
    <source>
        <dbReference type="ARBA" id="ARBA00022741"/>
    </source>
</evidence>
<proteinExistence type="inferred from homology"/>
<dbReference type="InterPro" id="IPR045061">
    <property type="entry name" value="FtsZ/CetZ"/>
</dbReference>
<evidence type="ECO:0000256" key="3">
    <source>
        <dbReference type="ARBA" id="ARBA00023134"/>
    </source>
</evidence>
<dbReference type="InterPro" id="IPR018316">
    <property type="entry name" value="Tubulin/FtsZ_2-layer-sand-dom"/>
</dbReference>
<feature type="domain" description="Tubulin/FtsZ GTPase" evidence="5">
    <location>
        <begin position="28"/>
        <end position="220"/>
    </location>
</feature>
<feature type="domain" description="Tubulin/FtsZ 2-layer sandwich" evidence="6">
    <location>
        <begin position="222"/>
        <end position="343"/>
    </location>
</feature>
<dbReference type="InterPro" id="IPR036525">
    <property type="entry name" value="Tubulin/FtsZ_GTPase_sf"/>
</dbReference>
<evidence type="ECO:0000259" key="5">
    <source>
        <dbReference type="SMART" id="SM00864"/>
    </source>
</evidence>
<dbReference type="PANTHER" id="PTHR30314">
    <property type="entry name" value="CELL DIVISION PROTEIN FTSZ-RELATED"/>
    <property type="match status" value="1"/>
</dbReference>
<dbReference type="GO" id="GO:0005525">
    <property type="term" value="F:GTP binding"/>
    <property type="evidence" value="ECO:0007669"/>
    <property type="project" value="UniProtKB-UniRule"/>
</dbReference>
<feature type="binding site" evidence="4">
    <location>
        <position position="202"/>
    </location>
    <ligand>
        <name>GTP</name>
        <dbReference type="ChEBI" id="CHEBI:37565"/>
    </ligand>
</feature>
<feature type="binding site" evidence="4">
    <location>
        <begin position="123"/>
        <end position="125"/>
    </location>
    <ligand>
        <name>GTP</name>
        <dbReference type="ChEBI" id="CHEBI:37565"/>
    </ligand>
</feature>
<keyword evidence="4" id="KW-0717">Septation</keyword>
<dbReference type="SUPFAM" id="SSF52490">
    <property type="entry name" value="Tubulin nucleotide-binding domain-like"/>
    <property type="match status" value="1"/>
</dbReference>
<dbReference type="KEGG" id="mtar:DF168_01393"/>
<reference evidence="7 8" key="1">
    <citation type="submission" date="2018-06" db="EMBL/GenBank/DDBJ databases">
        <title>Draft Genome Sequence of a Novel Marine Bacterium Related to the Verrucomicrobia.</title>
        <authorList>
            <person name="Vosseberg J."/>
            <person name="Martijn J."/>
            <person name="Ettema T.J.G."/>
        </authorList>
    </citation>
    <scope>NUCLEOTIDE SEQUENCE [LARGE SCALE GENOMIC DNA]</scope>
    <source>
        <strain evidence="7">TARA_B100001123</strain>
    </source>
</reference>
<feature type="binding site" evidence="4">
    <location>
        <begin position="36"/>
        <end position="40"/>
    </location>
    <ligand>
        <name>GTP</name>
        <dbReference type="ChEBI" id="CHEBI:37565"/>
    </ligand>
</feature>
<keyword evidence="4" id="KW-0131">Cell cycle</keyword>
<protein>
    <recommendedName>
        <fullName evidence="4">Cell division protein FtsZ</fullName>
    </recommendedName>
</protein>
<comment type="similarity">
    <text evidence="1 4">Belongs to the FtsZ family.</text>
</comment>
<keyword evidence="3 4" id="KW-0342">GTP-binding</keyword>
<evidence type="ECO:0000313" key="7">
    <source>
        <dbReference type="EMBL" id="AWT60191.1"/>
    </source>
</evidence>
<keyword evidence="2 4" id="KW-0547">Nucleotide-binding</keyword>
<comment type="subcellular location">
    <subcellularLocation>
        <location evidence="4">Cytoplasm</location>
    </subcellularLocation>
    <text evidence="4">Assembles at midcell at the inner surface of the cytoplasmic membrane.</text>
</comment>
<gene>
    <name evidence="4 7" type="primary">ftsZ</name>
    <name evidence="7" type="ORF">DF168_01393</name>
</gene>
<dbReference type="AlphaFoldDB" id="A0A2Z4ADP6"/>
<dbReference type="SMART" id="SM00864">
    <property type="entry name" value="Tubulin"/>
    <property type="match status" value="1"/>
</dbReference>
<comment type="function">
    <text evidence="4">Essential cell division protein that forms a contractile ring structure (Z ring) at the future cell division site. The regulation of the ring assembly controls the timing and the location of cell division. One of the functions of the FtsZ ring is to recruit other cell division proteins to the septum to produce a new cell wall between the dividing cells. Binds GTP and shows GTPase activity.</text>
</comment>
<evidence type="ECO:0000256" key="1">
    <source>
        <dbReference type="ARBA" id="ARBA00009690"/>
    </source>
</evidence>
<dbReference type="CDD" id="cd02201">
    <property type="entry name" value="FtsZ_type1"/>
    <property type="match status" value="1"/>
</dbReference>
<feature type="binding site" evidence="4">
    <location>
        <position position="154"/>
    </location>
    <ligand>
        <name>GTP</name>
        <dbReference type="ChEBI" id="CHEBI:37565"/>
    </ligand>
</feature>
<dbReference type="PRINTS" id="PR00423">
    <property type="entry name" value="CELLDVISFTSZ"/>
</dbReference>
<dbReference type="Proteomes" id="UP000247465">
    <property type="component" value="Chromosome"/>
</dbReference>
<name>A0A2Z4ADP6_9BACT</name>
<dbReference type="GO" id="GO:0051258">
    <property type="term" value="P:protein polymerization"/>
    <property type="evidence" value="ECO:0007669"/>
    <property type="project" value="UniProtKB-UniRule"/>
</dbReference>
<dbReference type="InterPro" id="IPR008280">
    <property type="entry name" value="Tub_FtsZ_C"/>
</dbReference>
<dbReference type="PANTHER" id="PTHR30314:SF3">
    <property type="entry name" value="MITOCHONDRIAL DIVISION PROTEIN FSZA"/>
    <property type="match status" value="1"/>
</dbReference>
<feature type="binding site" evidence="4">
    <location>
        <position position="158"/>
    </location>
    <ligand>
        <name>GTP</name>
        <dbReference type="ChEBI" id="CHEBI:37565"/>
    </ligand>
</feature>